<feature type="region of interest" description="Disordered" evidence="1">
    <location>
        <begin position="1"/>
        <end position="99"/>
    </location>
</feature>
<protein>
    <submittedName>
        <fullName evidence="2">Expressed protein</fullName>
    </submittedName>
</protein>
<dbReference type="AlphaFoldDB" id="Q84MF4"/>
<dbReference type="EMBL" id="AC114983">
    <property type="protein sequence ID" value="AAP20851.1"/>
    <property type="molecule type" value="Genomic_DNA"/>
</dbReference>
<organism evidence="2 3">
    <name type="scientific">Oryza sativa subsp. japonica</name>
    <name type="common">Rice</name>
    <dbReference type="NCBI Taxonomy" id="39947"/>
    <lineage>
        <taxon>Eukaryota</taxon>
        <taxon>Viridiplantae</taxon>
        <taxon>Streptophyta</taxon>
        <taxon>Embryophyta</taxon>
        <taxon>Tracheophyta</taxon>
        <taxon>Spermatophyta</taxon>
        <taxon>Magnoliopsida</taxon>
        <taxon>Liliopsida</taxon>
        <taxon>Poales</taxon>
        <taxon>Poaceae</taxon>
        <taxon>BOP clade</taxon>
        <taxon>Oryzoideae</taxon>
        <taxon>Oryzeae</taxon>
        <taxon>Oryzinae</taxon>
        <taxon>Oryza</taxon>
        <taxon>Oryza sativa</taxon>
    </lineage>
</organism>
<dbReference type="Proteomes" id="UP000000763">
    <property type="component" value="Chromosome 3"/>
</dbReference>
<name>Q84MF4_ORYSJ</name>
<feature type="compositionally biased region" description="Low complexity" evidence="1">
    <location>
        <begin position="61"/>
        <end position="70"/>
    </location>
</feature>
<accession>Q84MF4</accession>
<sequence length="166" mass="17711">MPYPLLSPYPLPLLHSAQSTGGEQWKPLSSFLLLPSPPEAASASPSPSPSLDSLPPPPPQLRGSSRSSLPTHAAAAPRRNGSSISSARKRTRRQTVGVQTARLRTARAASALPARLERAGCARVRTPAFARRLAGGSRKCVCGVYACKIMCNHSRMGFNSYEKLLP</sequence>
<reference evidence="3" key="2">
    <citation type="journal article" date="2008" name="Nucleic Acids Res.">
        <title>The rice annotation project database (RAP-DB): 2008 update.</title>
        <authorList>
            <consortium name="The rice annotation project (RAP)"/>
        </authorList>
    </citation>
    <scope>GENOME REANNOTATION</scope>
    <source>
        <strain evidence="3">cv. Nipponbare</strain>
    </source>
</reference>
<evidence type="ECO:0000313" key="3">
    <source>
        <dbReference type="Proteomes" id="UP000000763"/>
    </source>
</evidence>
<feature type="compositionally biased region" description="Low complexity" evidence="1">
    <location>
        <begin position="27"/>
        <end position="53"/>
    </location>
</feature>
<reference evidence="3" key="1">
    <citation type="journal article" date="2005" name="Nature">
        <title>The map-based sequence of the rice genome.</title>
        <authorList>
            <consortium name="International rice genome sequencing project (IRGSP)"/>
            <person name="Matsumoto T."/>
            <person name="Wu J."/>
            <person name="Kanamori H."/>
            <person name="Katayose Y."/>
            <person name="Fujisawa M."/>
            <person name="Namiki N."/>
            <person name="Mizuno H."/>
            <person name="Yamamoto K."/>
            <person name="Antonio B.A."/>
            <person name="Baba T."/>
            <person name="Sakata K."/>
            <person name="Nagamura Y."/>
            <person name="Aoki H."/>
            <person name="Arikawa K."/>
            <person name="Arita K."/>
            <person name="Bito T."/>
            <person name="Chiden Y."/>
            <person name="Fujitsuka N."/>
            <person name="Fukunaka R."/>
            <person name="Hamada M."/>
            <person name="Harada C."/>
            <person name="Hayashi A."/>
            <person name="Hijishita S."/>
            <person name="Honda M."/>
            <person name="Hosokawa S."/>
            <person name="Ichikawa Y."/>
            <person name="Idonuma A."/>
            <person name="Iijima M."/>
            <person name="Ikeda M."/>
            <person name="Ikeno M."/>
            <person name="Ito K."/>
            <person name="Ito S."/>
            <person name="Ito T."/>
            <person name="Ito Y."/>
            <person name="Ito Y."/>
            <person name="Iwabuchi A."/>
            <person name="Kamiya K."/>
            <person name="Karasawa W."/>
            <person name="Kurita K."/>
            <person name="Katagiri S."/>
            <person name="Kikuta A."/>
            <person name="Kobayashi H."/>
            <person name="Kobayashi N."/>
            <person name="Machita K."/>
            <person name="Maehara T."/>
            <person name="Masukawa M."/>
            <person name="Mizubayashi T."/>
            <person name="Mukai Y."/>
            <person name="Nagasaki H."/>
            <person name="Nagata Y."/>
            <person name="Naito S."/>
            <person name="Nakashima M."/>
            <person name="Nakama Y."/>
            <person name="Nakamichi Y."/>
            <person name="Nakamura M."/>
            <person name="Meguro A."/>
            <person name="Negishi M."/>
            <person name="Ohta I."/>
            <person name="Ohta T."/>
            <person name="Okamoto M."/>
            <person name="Ono N."/>
            <person name="Saji S."/>
            <person name="Sakaguchi M."/>
            <person name="Sakai K."/>
            <person name="Shibata M."/>
            <person name="Shimokawa T."/>
            <person name="Song J."/>
            <person name="Takazaki Y."/>
            <person name="Terasawa K."/>
            <person name="Tsugane M."/>
            <person name="Tsuji K."/>
            <person name="Ueda S."/>
            <person name="Waki K."/>
            <person name="Yamagata H."/>
            <person name="Yamamoto M."/>
            <person name="Yamamoto S."/>
            <person name="Yamane H."/>
            <person name="Yoshiki S."/>
            <person name="Yoshihara R."/>
            <person name="Yukawa K."/>
            <person name="Zhong H."/>
            <person name="Yano M."/>
            <person name="Yuan Q."/>
            <person name="Ouyang S."/>
            <person name="Liu J."/>
            <person name="Jones K.M."/>
            <person name="Gansberger K."/>
            <person name="Moffat K."/>
            <person name="Hill J."/>
            <person name="Bera J."/>
            <person name="Fadrosh D."/>
            <person name="Jin S."/>
            <person name="Johri S."/>
            <person name="Kim M."/>
            <person name="Overton L."/>
            <person name="Reardon M."/>
            <person name="Tsitrin T."/>
            <person name="Vuong H."/>
            <person name="Weaver B."/>
            <person name="Ciecko A."/>
            <person name="Tallon L."/>
            <person name="Jackson J."/>
            <person name="Pai G."/>
            <person name="Aken S.V."/>
            <person name="Utterback T."/>
            <person name="Reidmuller S."/>
            <person name="Feldblyum T."/>
            <person name="Hsiao J."/>
            <person name="Zismann V."/>
            <person name="Iobst S."/>
            <person name="de Vazeille A.R."/>
            <person name="Buell C.R."/>
            <person name="Ying K."/>
            <person name="Li Y."/>
            <person name="Lu T."/>
            <person name="Huang Y."/>
            <person name="Zhao Q."/>
            <person name="Feng Q."/>
            <person name="Zhang L."/>
            <person name="Zhu J."/>
            <person name="Weng Q."/>
            <person name="Mu J."/>
            <person name="Lu Y."/>
            <person name="Fan D."/>
            <person name="Liu Y."/>
            <person name="Guan J."/>
            <person name="Zhang Y."/>
            <person name="Yu S."/>
            <person name="Liu X."/>
            <person name="Zhang Y."/>
            <person name="Hong G."/>
            <person name="Han B."/>
            <person name="Choisne N."/>
            <person name="Demange N."/>
            <person name="Orjeda G."/>
            <person name="Samain S."/>
            <person name="Cattolico L."/>
            <person name="Pelletier E."/>
            <person name="Couloux A."/>
            <person name="Segurens B."/>
            <person name="Wincker P."/>
            <person name="D'Hont A."/>
            <person name="Scarpelli C."/>
            <person name="Weissenbach J."/>
            <person name="Salanoubat M."/>
            <person name="Quetier F."/>
            <person name="Yu Y."/>
            <person name="Kim H.R."/>
            <person name="Rambo T."/>
            <person name="Currie J."/>
            <person name="Collura K."/>
            <person name="Luo M."/>
            <person name="Yang T."/>
            <person name="Ammiraju J.S.S."/>
            <person name="Engler F."/>
            <person name="Soderlund C."/>
            <person name="Wing R.A."/>
            <person name="Palmer L.E."/>
            <person name="de la Bastide M."/>
            <person name="Spiegel L."/>
            <person name="Nascimento L."/>
            <person name="Zutavern T."/>
            <person name="O'Shaughnessy A."/>
            <person name="Dike S."/>
            <person name="Dedhia N."/>
            <person name="Preston R."/>
            <person name="Balija V."/>
            <person name="McCombie W.R."/>
            <person name="Chow T."/>
            <person name="Chen H."/>
            <person name="Chung M."/>
            <person name="Chen C."/>
            <person name="Shaw J."/>
            <person name="Wu H."/>
            <person name="Hsiao K."/>
            <person name="Chao Y."/>
            <person name="Chu M."/>
            <person name="Cheng C."/>
            <person name="Hour A."/>
            <person name="Lee P."/>
            <person name="Lin S."/>
            <person name="Lin Y."/>
            <person name="Liou J."/>
            <person name="Liu S."/>
            <person name="Hsing Y."/>
            <person name="Raghuvanshi S."/>
            <person name="Mohanty A."/>
            <person name="Bharti A.K."/>
            <person name="Gaur A."/>
            <person name="Gupta V."/>
            <person name="Kumar D."/>
            <person name="Ravi V."/>
            <person name="Vij S."/>
            <person name="Kapur A."/>
            <person name="Khurana P."/>
            <person name="Khurana P."/>
            <person name="Khurana J.P."/>
            <person name="Tyagi A.K."/>
            <person name="Gaikwad K."/>
            <person name="Singh A."/>
            <person name="Dalal V."/>
            <person name="Srivastava S."/>
            <person name="Dixit A."/>
            <person name="Pal A.K."/>
            <person name="Ghazi I.A."/>
            <person name="Yadav M."/>
            <person name="Pandit A."/>
            <person name="Bhargava A."/>
            <person name="Sureshbabu K."/>
            <person name="Batra K."/>
            <person name="Sharma T.R."/>
            <person name="Mohapatra T."/>
            <person name="Singh N.K."/>
            <person name="Messing J."/>
            <person name="Nelson A.B."/>
            <person name="Fuks G."/>
            <person name="Kavchok S."/>
            <person name="Keizer G."/>
            <person name="Linton E."/>
            <person name="Llaca V."/>
            <person name="Song R."/>
            <person name="Tanyolac B."/>
            <person name="Young S."/>
            <person name="Ho-Il K."/>
            <person name="Hahn J.H."/>
            <person name="Sangsakoo G."/>
            <person name="Vanavichit A."/>
            <person name="de Mattos Luiz.A.T."/>
            <person name="Zimmer P.D."/>
            <person name="Malone G."/>
            <person name="Dellagostin O."/>
            <person name="de Oliveira A.C."/>
            <person name="Bevan M."/>
            <person name="Bancroft I."/>
            <person name="Minx P."/>
            <person name="Cordum H."/>
            <person name="Wilson R."/>
            <person name="Cheng Z."/>
            <person name="Jin W."/>
            <person name="Jiang J."/>
            <person name="Leong S.A."/>
            <person name="Iwama H."/>
            <person name="Gojobori T."/>
            <person name="Itoh T."/>
            <person name="Niimura Y."/>
            <person name="Fujii Y."/>
            <person name="Habara T."/>
            <person name="Sakai H."/>
            <person name="Sato Y."/>
            <person name="Wilson G."/>
            <person name="Kumar K."/>
            <person name="McCouch S."/>
            <person name="Juretic N."/>
            <person name="Hoen D."/>
            <person name="Wright S."/>
            <person name="Bruskiewich R."/>
            <person name="Bureau T."/>
            <person name="Miyao A."/>
            <person name="Hirochika H."/>
            <person name="Nishikawa T."/>
            <person name="Kadowaki K."/>
            <person name="Sugiura M."/>
            <person name="Burr B."/>
            <person name="Sasaki T."/>
        </authorList>
    </citation>
    <scope>NUCLEOTIDE SEQUENCE [LARGE SCALE GENOMIC DNA]</scope>
    <source>
        <strain evidence="3">cv. Nipponbare</strain>
    </source>
</reference>
<gene>
    <name evidence="2" type="ordered locus">Os03g31100</name>
</gene>
<feature type="compositionally biased region" description="Pro residues" evidence="1">
    <location>
        <begin position="1"/>
        <end position="11"/>
    </location>
</feature>
<evidence type="ECO:0000313" key="2">
    <source>
        <dbReference type="EMBL" id="AAP20851.1"/>
    </source>
</evidence>
<proteinExistence type="predicted"/>
<evidence type="ECO:0000256" key="1">
    <source>
        <dbReference type="SAM" id="MobiDB-lite"/>
    </source>
</evidence>